<dbReference type="EMBL" id="CP065938">
    <property type="protein sequence ID" value="UWX05349.1"/>
    <property type="molecule type" value="Genomic_DNA"/>
</dbReference>
<dbReference type="RefSeq" id="WP_334314925.1">
    <property type="nucleotide sequence ID" value="NZ_CP065938.1"/>
</dbReference>
<dbReference type="Gene3D" id="1.20.1250.20">
    <property type="entry name" value="MFS general substrate transporter like domains"/>
    <property type="match status" value="1"/>
</dbReference>
<keyword evidence="1" id="KW-0812">Transmembrane</keyword>
<protein>
    <submittedName>
        <fullName evidence="2">Uncharacterized protein</fullName>
    </submittedName>
</protein>
<accession>A0ABY5Y192</accession>
<gene>
    <name evidence="2" type="ORF">JBF11_07795</name>
</gene>
<evidence type="ECO:0000313" key="2">
    <source>
        <dbReference type="EMBL" id="UWX05349.1"/>
    </source>
</evidence>
<organism evidence="2 3">
    <name type="scientific">Taurinivorans muris</name>
    <dbReference type="NCBI Taxonomy" id="2787751"/>
    <lineage>
        <taxon>Bacteria</taxon>
        <taxon>Pseudomonadati</taxon>
        <taxon>Thermodesulfobacteriota</taxon>
        <taxon>Desulfovibrionia</taxon>
        <taxon>Desulfovibrionales</taxon>
        <taxon>Desulfovibrionaceae</taxon>
        <taxon>Taurinivorans</taxon>
    </lineage>
</organism>
<keyword evidence="1" id="KW-0472">Membrane</keyword>
<name>A0ABY5Y192_9BACT</name>
<dbReference type="SUPFAM" id="SSF103473">
    <property type="entry name" value="MFS general substrate transporter"/>
    <property type="match status" value="1"/>
</dbReference>
<dbReference type="InterPro" id="IPR036259">
    <property type="entry name" value="MFS_trans_sf"/>
</dbReference>
<feature type="transmembrane region" description="Helical" evidence="1">
    <location>
        <begin position="36"/>
        <end position="56"/>
    </location>
</feature>
<dbReference type="Proteomes" id="UP001058120">
    <property type="component" value="Chromosome"/>
</dbReference>
<keyword evidence="3" id="KW-1185">Reference proteome</keyword>
<feature type="transmembrane region" description="Helical" evidence="1">
    <location>
        <begin position="68"/>
        <end position="87"/>
    </location>
</feature>
<proteinExistence type="predicted"/>
<reference evidence="2" key="1">
    <citation type="submission" date="2020-12" db="EMBL/GenBank/DDBJ databases">
        <title>Taurinivorans muris gen. nov., sp. nov., fundamental and realized metabolic niche of a ubiquitous sulfidogenic bacterium in the murine intestine.</title>
        <authorList>
            <person name="Ye H."/>
            <person name="Hanson B.T."/>
            <person name="Loy A."/>
        </authorList>
    </citation>
    <scope>NUCLEOTIDE SEQUENCE</scope>
    <source>
        <strain evidence="2">LT0009</strain>
    </source>
</reference>
<evidence type="ECO:0000256" key="1">
    <source>
        <dbReference type="SAM" id="Phobius"/>
    </source>
</evidence>
<evidence type="ECO:0000313" key="3">
    <source>
        <dbReference type="Proteomes" id="UP001058120"/>
    </source>
</evidence>
<sequence length="163" mass="18315">MDTDKETSAENHAEPQDNAECFALKSVPKSIMAGRFAYLSLGVAMAVRASLIPFAMERLQVNEAELGLLLLCLGFGATVSMPVAGALTNKFGCRTYYIACFFFAGRSRHYGFYRPYSRLTVRFYRHEHFSLFRGGYFALFAHKGITPHFACLSMQSTLQKKKI</sequence>
<keyword evidence="1" id="KW-1133">Transmembrane helix</keyword>